<sequence length="446" mass="49240">MEFHLLGPFEAHHEGRRVLVGSRRQERCLLAILLLEAGAVVTTDRLIDLLWDGGAPASARGTVHTYIGRLRAALAPYGLRLETRHDGYAVEPDTHVVDTREFVHLVREAAAARDPAQRVRLHDRALALWRGPLLADVAGPRLRERIGGSLDDLRLSALEQRAEAQLAMGLHENVVADLALPAQQHPDRERIVAARMTALYRGGRQGDALALYRGTRRFLVAELGVEPGSGLRTLHDRMLRADPRLDRPPAPVYAVRVGEEWLPWNTSGHPALEFCNTYAGWGGPELPGSEWLRGYSTLAVWAGHLDLAEDRFVSRLLEQARRHPAEAAAALEEARDFRGRLYTCLTAPDDGRAFTAVAAVAEEAAKASVFVRGEDGLGRWRLPPGAGLRLPLRAVAHSAAELLADPRRFLIRACPGEQCGWLFLDESGRRRWCSLGTYGKGHPTQE</sequence>
<evidence type="ECO:0000313" key="2">
    <source>
        <dbReference type="Proteomes" id="UP001377168"/>
    </source>
</evidence>
<dbReference type="EMBL" id="JBBKAJ010000022">
    <property type="protein sequence ID" value="MEJ8633861.1"/>
    <property type="molecule type" value="Genomic_DNA"/>
</dbReference>
<name>A0ACC6PR91_9ACTN</name>
<comment type="caution">
    <text evidence="1">The sequence shown here is derived from an EMBL/GenBank/DDBJ whole genome shotgun (WGS) entry which is preliminary data.</text>
</comment>
<accession>A0ACC6PR91</accession>
<evidence type="ECO:0000313" key="1">
    <source>
        <dbReference type="EMBL" id="MEJ8633861.1"/>
    </source>
</evidence>
<proteinExistence type="predicted"/>
<protein>
    <submittedName>
        <fullName evidence="1">BTAD domain-containing putative transcriptional regulator</fullName>
    </submittedName>
</protein>
<organism evidence="1 2">
    <name type="scientific">Streptomyces achmelvichensis</name>
    <dbReference type="NCBI Taxonomy" id="3134111"/>
    <lineage>
        <taxon>Bacteria</taxon>
        <taxon>Bacillati</taxon>
        <taxon>Actinomycetota</taxon>
        <taxon>Actinomycetes</taxon>
        <taxon>Kitasatosporales</taxon>
        <taxon>Streptomycetaceae</taxon>
        <taxon>Streptomyces</taxon>
    </lineage>
</organism>
<dbReference type="Proteomes" id="UP001377168">
    <property type="component" value="Unassembled WGS sequence"/>
</dbReference>
<gene>
    <name evidence="1" type="ORF">WKI67_10730</name>
</gene>
<keyword evidence="2" id="KW-1185">Reference proteome</keyword>
<reference evidence="1" key="1">
    <citation type="submission" date="2024-03" db="EMBL/GenBank/DDBJ databases">
        <title>Novel Streptomyces species of biotechnological and ecological value are a feature of Machair soil.</title>
        <authorList>
            <person name="Prole J.R."/>
            <person name="Goodfellow M."/>
            <person name="Allenby N."/>
            <person name="Ward A.C."/>
        </authorList>
    </citation>
    <scope>NUCLEOTIDE SEQUENCE</scope>
    <source>
        <strain evidence="1">MS2.AVA.5</strain>
    </source>
</reference>